<dbReference type="InterPro" id="IPR039426">
    <property type="entry name" value="TonB-dep_rcpt-like"/>
</dbReference>
<dbReference type="InterPro" id="IPR037066">
    <property type="entry name" value="Plug_dom_sf"/>
</dbReference>
<evidence type="ECO:0000313" key="20">
    <source>
        <dbReference type="Proteomes" id="UP000317355"/>
    </source>
</evidence>
<keyword evidence="9 13" id="KW-0798">TonB box</keyword>
<dbReference type="AlphaFoldDB" id="A0A558DGN7"/>
<dbReference type="CDD" id="cd01347">
    <property type="entry name" value="ligand_gated_channel"/>
    <property type="match status" value="1"/>
</dbReference>
<evidence type="ECO:0000313" key="19">
    <source>
        <dbReference type="EMBL" id="TVT60179.1"/>
    </source>
</evidence>
<evidence type="ECO:0000256" key="12">
    <source>
        <dbReference type="PROSITE-ProRule" id="PRU01360"/>
    </source>
</evidence>
<feature type="short sequence motif" description="TonB C-terminal box" evidence="14">
    <location>
        <begin position="714"/>
        <end position="731"/>
    </location>
</feature>
<dbReference type="GO" id="GO:0009279">
    <property type="term" value="C:cell outer membrane"/>
    <property type="evidence" value="ECO:0007669"/>
    <property type="project" value="UniProtKB-SubCell"/>
</dbReference>
<dbReference type="InterPro" id="IPR000531">
    <property type="entry name" value="Beta-barrel_TonB"/>
</dbReference>
<keyword evidence="10 12" id="KW-0472">Membrane</keyword>
<dbReference type="InterPro" id="IPR010917">
    <property type="entry name" value="TonB_rcpt_CS"/>
</dbReference>
<evidence type="ECO:0000256" key="5">
    <source>
        <dbReference type="ARBA" id="ARBA00022692"/>
    </source>
</evidence>
<dbReference type="GO" id="GO:0015344">
    <property type="term" value="F:siderophore uptake transmembrane transporter activity"/>
    <property type="evidence" value="ECO:0007669"/>
    <property type="project" value="TreeGrafter"/>
</dbReference>
<organism evidence="19 20">
    <name type="scientific">Sedimenticola thiotaurini</name>
    <dbReference type="NCBI Taxonomy" id="1543721"/>
    <lineage>
        <taxon>Bacteria</taxon>
        <taxon>Pseudomonadati</taxon>
        <taxon>Pseudomonadota</taxon>
        <taxon>Gammaproteobacteria</taxon>
        <taxon>Chromatiales</taxon>
        <taxon>Sedimenticolaceae</taxon>
        <taxon>Sedimenticola</taxon>
    </lineage>
</organism>
<dbReference type="Proteomes" id="UP000317355">
    <property type="component" value="Unassembled WGS sequence"/>
</dbReference>
<dbReference type="InterPro" id="IPR036942">
    <property type="entry name" value="Beta-barrel_TonB_sf"/>
</dbReference>
<evidence type="ECO:0000256" key="3">
    <source>
        <dbReference type="ARBA" id="ARBA00022452"/>
    </source>
</evidence>
<keyword evidence="19" id="KW-0675">Receptor</keyword>
<sequence>MGCEVVMCINKNYSVIKAALTASLMVSAINSSAADAESVKSNDEGGDSLDTISVTASRIARGTKEVPAAISVIDSKRIDAEQMNNIKDAIKGTPGVLIESKNGGYDSRLIIRGAGQKANYGVREIMVIRDGVPMTDPDSFSRFDFIDTQDIERIEITKGPGSLYGSGSSGGTIQIISKSVFDVDGNRVKLGVGEDGQQNLHFRYSQELNDSNSILLTGSHRAADNSWRDWNEFDTQQLSLKHGLMLDSGATLETELSYSQADLQLPGSLTESEFETYRSTGEQHNTSSQWQHSGRYSTIWFFNTRYEQEFGDLTFKPRFYFNSWDHYHPVTGAINDNPGTNVFGTDLEFAYKHNLLGASTLVGGVTARLDKTDEAKKYRYADISTIVYDPPGPPPPVNQIVQTLSDRKGSLLSQEEAANTLFGLFLQETIRPTDKLTIDAGFRFDRMNFDITEVAYGEYNWGTKSYTTFGSPVTTKTDTTFDLYSPKLGATYALNNTYSIYGMVAQSGQVPSEAEIQDNASLDAAIATNVEIGLKARAKEWSFDLSLYRTTVTDEIVSVLQSGNQSEFQNAGETLKKGFEVSSRVALGKYFTLGANYAYSDYKYQDFQELVRTGATLNAVDRSGNQTPFVPNHQYSLSLDYEHPSGFMARIQADTWGSYYMDSANTEKYDGYDFLTSLMLGYASGPHKVSLNVDNLFDKRYATEVKKDTSGTKSYSAGSPRSAMLNYTYSF</sequence>
<evidence type="ECO:0000256" key="11">
    <source>
        <dbReference type="ARBA" id="ARBA00023237"/>
    </source>
</evidence>
<dbReference type="Pfam" id="PF07715">
    <property type="entry name" value="Plug"/>
    <property type="match status" value="1"/>
</dbReference>
<evidence type="ECO:0000256" key="16">
    <source>
        <dbReference type="SAM" id="SignalP"/>
    </source>
</evidence>
<evidence type="ECO:0000256" key="1">
    <source>
        <dbReference type="ARBA" id="ARBA00004571"/>
    </source>
</evidence>
<dbReference type="InterPro" id="IPR012910">
    <property type="entry name" value="Plug_dom"/>
</dbReference>
<keyword evidence="2 12" id="KW-0813">Transport</keyword>
<protein>
    <submittedName>
        <fullName evidence="19">TonB-dependent receptor</fullName>
    </submittedName>
</protein>
<feature type="short sequence motif" description="TonB box" evidence="13">
    <location>
        <begin position="51"/>
        <end position="57"/>
    </location>
</feature>
<keyword evidence="11 12" id="KW-0998">Cell outer membrane</keyword>
<keyword evidence="8" id="KW-0406">Ion transport</keyword>
<evidence type="ECO:0000256" key="2">
    <source>
        <dbReference type="ARBA" id="ARBA00022448"/>
    </source>
</evidence>
<dbReference type="PANTHER" id="PTHR32552:SF68">
    <property type="entry name" value="FERRICHROME OUTER MEMBRANE TRANSPORTER_PHAGE RECEPTOR"/>
    <property type="match status" value="1"/>
</dbReference>
<dbReference type="STRING" id="1543721.AAY24_10805"/>
<keyword evidence="7" id="KW-0408">Iron</keyword>
<evidence type="ECO:0000256" key="13">
    <source>
        <dbReference type="PROSITE-ProRule" id="PRU10143"/>
    </source>
</evidence>
<evidence type="ECO:0000256" key="10">
    <source>
        <dbReference type="ARBA" id="ARBA00023136"/>
    </source>
</evidence>
<dbReference type="PROSITE" id="PS01156">
    <property type="entry name" value="TONB_DEPENDENT_REC_2"/>
    <property type="match status" value="1"/>
</dbReference>
<dbReference type="Gene3D" id="2.170.130.10">
    <property type="entry name" value="TonB-dependent receptor, plug domain"/>
    <property type="match status" value="1"/>
</dbReference>
<name>A0A558DGN7_9GAMM</name>
<feature type="chain" id="PRO_5021966407" evidence="16">
    <location>
        <begin position="34"/>
        <end position="731"/>
    </location>
</feature>
<dbReference type="Pfam" id="PF00593">
    <property type="entry name" value="TonB_dep_Rec_b-barrel"/>
    <property type="match status" value="1"/>
</dbReference>
<evidence type="ECO:0000256" key="14">
    <source>
        <dbReference type="PROSITE-ProRule" id="PRU10144"/>
    </source>
</evidence>
<comment type="similarity">
    <text evidence="12 15">Belongs to the TonB-dependent receptor family.</text>
</comment>
<evidence type="ECO:0000256" key="6">
    <source>
        <dbReference type="ARBA" id="ARBA00022729"/>
    </source>
</evidence>
<evidence type="ECO:0000259" key="17">
    <source>
        <dbReference type="Pfam" id="PF00593"/>
    </source>
</evidence>
<proteinExistence type="inferred from homology"/>
<dbReference type="SUPFAM" id="SSF56935">
    <property type="entry name" value="Porins"/>
    <property type="match status" value="1"/>
</dbReference>
<dbReference type="PANTHER" id="PTHR32552">
    <property type="entry name" value="FERRICHROME IRON RECEPTOR-RELATED"/>
    <property type="match status" value="1"/>
</dbReference>
<evidence type="ECO:0000256" key="15">
    <source>
        <dbReference type="RuleBase" id="RU003357"/>
    </source>
</evidence>
<feature type="signal peptide" evidence="16">
    <location>
        <begin position="1"/>
        <end position="33"/>
    </location>
</feature>
<dbReference type="PROSITE" id="PS00430">
    <property type="entry name" value="TONB_DEPENDENT_REC_1"/>
    <property type="match status" value="1"/>
</dbReference>
<evidence type="ECO:0000256" key="9">
    <source>
        <dbReference type="ARBA" id="ARBA00023077"/>
    </source>
</evidence>
<keyword evidence="6 16" id="KW-0732">Signal</keyword>
<evidence type="ECO:0000256" key="8">
    <source>
        <dbReference type="ARBA" id="ARBA00023065"/>
    </source>
</evidence>
<feature type="domain" description="TonB-dependent receptor-like beta-barrel" evidence="17">
    <location>
        <begin position="273"/>
        <end position="696"/>
    </location>
</feature>
<dbReference type="Gene3D" id="2.40.170.20">
    <property type="entry name" value="TonB-dependent receptor, beta-barrel domain"/>
    <property type="match status" value="1"/>
</dbReference>
<dbReference type="EMBL" id="VMRY01000001">
    <property type="protein sequence ID" value="TVT60179.1"/>
    <property type="molecule type" value="Genomic_DNA"/>
</dbReference>
<gene>
    <name evidence="19" type="ORF">FHK82_00260</name>
</gene>
<reference evidence="19 20" key="1">
    <citation type="submission" date="2019-07" db="EMBL/GenBank/DDBJ databases">
        <title>The pathways for chlorine oxyanion respiration interact through the shared metabolite chlorate.</title>
        <authorList>
            <person name="Barnum T.P."/>
            <person name="Cheng Y."/>
            <person name="Hill K.A."/>
            <person name="Lucas L.N."/>
            <person name="Carlson H.K."/>
            <person name="Coates J.D."/>
        </authorList>
    </citation>
    <scope>NUCLEOTIDE SEQUENCE [LARGE SCALE GENOMIC DNA]</scope>
    <source>
        <strain evidence="19">BK-3</strain>
    </source>
</reference>
<evidence type="ECO:0000259" key="18">
    <source>
        <dbReference type="Pfam" id="PF07715"/>
    </source>
</evidence>
<feature type="domain" description="TonB-dependent receptor plug" evidence="18">
    <location>
        <begin position="64"/>
        <end position="172"/>
    </location>
</feature>
<evidence type="ECO:0000256" key="4">
    <source>
        <dbReference type="ARBA" id="ARBA00022496"/>
    </source>
</evidence>
<accession>A0A558DGN7</accession>
<dbReference type="PROSITE" id="PS52016">
    <property type="entry name" value="TONB_DEPENDENT_REC_3"/>
    <property type="match status" value="1"/>
</dbReference>
<keyword evidence="5 12" id="KW-0812">Transmembrane</keyword>
<keyword evidence="4" id="KW-0410">Iron transport</keyword>
<comment type="caution">
    <text evidence="19">The sequence shown here is derived from an EMBL/GenBank/DDBJ whole genome shotgun (WGS) entry which is preliminary data.</text>
</comment>
<comment type="subcellular location">
    <subcellularLocation>
        <location evidence="1 12">Cell outer membrane</location>
        <topology evidence="1 12">Multi-pass membrane protein</topology>
    </subcellularLocation>
</comment>
<keyword evidence="3 12" id="KW-1134">Transmembrane beta strand</keyword>
<evidence type="ECO:0000256" key="7">
    <source>
        <dbReference type="ARBA" id="ARBA00023004"/>
    </source>
</evidence>
<dbReference type="InterPro" id="IPR010916">
    <property type="entry name" value="TonB_box_CS"/>
</dbReference>